<dbReference type="GO" id="GO:0006351">
    <property type="term" value="P:DNA-templated transcription"/>
    <property type="evidence" value="ECO:0007669"/>
    <property type="project" value="InterPro"/>
</dbReference>
<name>A0A0U1M8G0_TALIS</name>
<dbReference type="GO" id="GO:0016810">
    <property type="term" value="F:hydrolase activity, acting on carbon-nitrogen (but not peptide) bonds"/>
    <property type="evidence" value="ECO:0007669"/>
    <property type="project" value="InterPro"/>
</dbReference>
<dbReference type="Proteomes" id="UP000054383">
    <property type="component" value="Unassembled WGS sequence"/>
</dbReference>
<dbReference type="PANTHER" id="PTHR47782">
    <property type="entry name" value="ZN(II)2CYS6 TRANSCRIPTION FACTOR (EUROFUNG)-RELATED"/>
    <property type="match status" value="1"/>
</dbReference>
<dbReference type="InterPro" id="IPR006680">
    <property type="entry name" value="Amidohydro-rel"/>
</dbReference>
<evidence type="ECO:0000256" key="7">
    <source>
        <dbReference type="ARBA" id="ARBA00023163"/>
    </source>
</evidence>
<dbReference type="Pfam" id="PF01979">
    <property type="entry name" value="Amidohydro_1"/>
    <property type="match status" value="1"/>
</dbReference>
<dbReference type="PANTHER" id="PTHR47782:SF12">
    <property type="entry name" value="ZN(II)2CYS6 TRANSCRIPTION FACTOR (EUROFUNG)"/>
    <property type="match status" value="1"/>
</dbReference>
<evidence type="ECO:0000256" key="4">
    <source>
        <dbReference type="ARBA" id="ARBA00022833"/>
    </source>
</evidence>
<dbReference type="GO" id="GO:0000981">
    <property type="term" value="F:DNA-binding transcription factor activity, RNA polymerase II-specific"/>
    <property type="evidence" value="ECO:0007669"/>
    <property type="project" value="TreeGrafter"/>
</dbReference>
<comment type="subcellular location">
    <subcellularLocation>
        <location evidence="1">Nucleus</location>
    </subcellularLocation>
</comment>
<proteinExistence type="inferred from homology"/>
<dbReference type="FunFam" id="3.20.20.140:FF:000174">
    <property type="entry name" value="Dihydropyrimidinase-related protein 2"/>
    <property type="match status" value="1"/>
</dbReference>
<evidence type="ECO:0000256" key="6">
    <source>
        <dbReference type="ARBA" id="ARBA00023125"/>
    </source>
</evidence>
<dbReference type="EMBL" id="CVMT01000010">
    <property type="protein sequence ID" value="CRG91924.1"/>
    <property type="molecule type" value="Genomic_DNA"/>
</dbReference>
<gene>
    <name evidence="11" type="primary">hydA</name>
    <name evidence="11" type="ORF">PISL3812_08978</name>
</gene>
<evidence type="ECO:0000256" key="5">
    <source>
        <dbReference type="ARBA" id="ARBA00023015"/>
    </source>
</evidence>
<dbReference type="GO" id="GO:0008270">
    <property type="term" value="F:zinc ion binding"/>
    <property type="evidence" value="ECO:0007669"/>
    <property type="project" value="InterPro"/>
</dbReference>
<keyword evidence="5" id="KW-0805">Transcription regulation</keyword>
<dbReference type="GO" id="GO:0043565">
    <property type="term" value="F:sequence-specific DNA binding"/>
    <property type="evidence" value="ECO:0007669"/>
    <property type="project" value="TreeGrafter"/>
</dbReference>
<comment type="similarity">
    <text evidence="2">Belongs to the metallo-dependent hydrolases superfamily. Hydantoinase/dihydropyrimidinase family.</text>
</comment>
<dbReference type="OrthoDB" id="9970124at2759"/>
<dbReference type="InterPro" id="IPR052202">
    <property type="entry name" value="Yeast_MetPath_Reg"/>
</dbReference>
<evidence type="ECO:0000256" key="3">
    <source>
        <dbReference type="ARBA" id="ARBA00022723"/>
    </source>
</evidence>
<dbReference type="STRING" id="28573.A0A0U1M8G0"/>
<feature type="region of interest" description="Disordered" evidence="9">
    <location>
        <begin position="991"/>
        <end position="1048"/>
    </location>
</feature>
<evidence type="ECO:0000256" key="8">
    <source>
        <dbReference type="ARBA" id="ARBA00023242"/>
    </source>
</evidence>
<keyword evidence="4" id="KW-0862">Zinc</keyword>
<keyword evidence="7" id="KW-0804">Transcription</keyword>
<feature type="region of interest" description="Disordered" evidence="9">
    <location>
        <begin position="795"/>
        <end position="835"/>
    </location>
</feature>
<keyword evidence="3" id="KW-0479">Metal-binding</keyword>
<dbReference type="SUPFAM" id="SSF51338">
    <property type="entry name" value="Composite domain of metallo-dependent hydrolases"/>
    <property type="match status" value="1"/>
</dbReference>
<dbReference type="GO" id="GO:0045944">
    <property type="term" value="P:positive regulation of transcription by RNA polymerase II"/>
    <property type="evidence" value="ECO:0007669"/>
    <property type="project" value="TreeGrafter"/>
</dbReference>
<evidence type="ECO:0000256" key="2">
    <source>
        <dbReference type="ARBA" id="ARBA00008829"/>
    </source>
</evidence>
<evidence type="ECO:0000313" key="11">
    <source>
        <dbReference type="EMBL" id="CRG91924.1"/>
    </source>
</evidence>
<dbReference type="SUPFAM" id="SSF51556">
    <property type="entry name" value="Metallo-dependent hydrolases"/>
    <property type="match status" value="1"/>
</dbReference>
<keyword evidence="8" id="KW-0539">Nucleus</keyword>
<dbReference type="InterPro" id="IPR007219">
    <property type="entry name" value="XnlR_reg_dom"/>
</dbReference>
<feature type="compositionally biased region" description="Basic and acidic residues" evidence="9">
    <location>
        <begin position="991"/>
        <end position="1002"/>
    </location>
</feature>
<dbReference type="InterPro" id="IPR032466">
    <property type="entry name" value="Metal_Hydrolase"/>
</dbReference>
<evidence type="ECO:0000313" key="12">
    <source>
        <dbReference type="Proteomes" id="UP000054383"/>
    </source>
</evidence>
<evidence type="ECO:0000256" key="9">
    <source>
        <dbReference type="SAM" id="MobiDB-lite"/>
    </source>
</evidence>
<reference evidence="11 12" key="1">
    <citation type="submission" date="2015-04" db="EMBL/GenBank/DDBJ databases">
        <authorList>
            <person name="Syromyatnikov M.Y."/>
            <person name="Popov V.N."/>
        </authorList>
    </citation>
    <scope>NUCLEOTIDE SEQUENCE [LARGE SCALE GENOMIC DNA]</scope>
    <source>
        <strain evidence="11">WF-38-12</strain>
    </source>
</reference>
<feature type="compositionally biased region" description="Polar residues" evidence="9">
    <location>
        <begin position="1030"/>
        <end position="1047"/>
    </location>
</feature>
<keyword evidence="12" id="KW-1185">Reference proteome</keyword>
<dbReference type="SMART" id="SM00906">
    <property type="entry name" value="Fungal_trans"/>
    <property type="match status" value="1"/>
</dbReference>
<dbReference type="Gene3D" id="3.20.20.140">
    <property type="entry name" value="Metal-dependent hydrolases"/>
    <property type="match status" value="1"/>
</dbReference>
<dbReference type="InterPro" id="IPR011059">
    <property type="entry name" value="Metal-dep_hydrolase_composite"/>
</dbReference>
<sequence length="1104" mass="122710">MQEFDTILRNACVNGSFVCDIGIKRGIIAGLGIDLIATEDSDIIDCGGAIVTPGGIDGHVHLSQDRSPRAREAGYVSADTIETGTRSAVAGGTTTVILFVEQSKGQSLREQVDKYHALVDEQGSYADYGFHAIITDPTEQVLTHELPLLAHEGGIMSIKLFLTYNHMRISDRQMLLTLQKARELGMVALVHAENGDLVDFFTQHLEARGLTDPMFKAVAHPPEAEAEAVNRAITFSSVMDTPMLIVHVSVQQSMNVIRKAQSLLKPVFAETCPQYLLLGKENLDRVNFCGAKFICSPPLRSDPKDIEEIWRGIMNGTFTIFSSDHCPYRFDDSKGKKLGLSRDEIGNPYGVFTKIPNGLPGVETRVPLLFSEGVLKRKCIDVKSNDAYPSSYVKRLEERVRQLEKGLGMKDNAIPSRASSHRDGLQNMTAHAHLNSPESTHSQVNAEEQPRSDRLALGLGVLSSCAAAEPHYFGFSAGLSLAHFVQVAIDSGGNSANISLPLLADRPFSNQAPKANATLADPPSFKAGSSYIRAYLAVVHPLYPFLNRRSLWELHRSITKHHGDTGAIHVEKVDLTIMHLVYAVGSRCLQLLGKHGISSAVPEGHFLRAMKNINEDLKFTSTKSIEMTLLLAIHSMRSPYGTSVWHLSGLAIRQCIELGLHKQRIVDLQNTKLDQHRKRLFWSAYIFERKTALVLGRPFALSDEEIDLDLPVNVDDDDDDQNTVDNSRYESICRKRTSLSFHRYHVQVYQIHTQIRLALSQIRKTASKEQVRMTMSNLLDQLDHWRQRALETFDEYSYKERPNPQRPQIDSSDDPDAVDSETSSPGRGSQRDALHRPLQVEKNELLLEYHKARRSLLQPLMTEGRQNYPFDAADYAACAKASGQICQIYRRLHRLSPFPFTLRDLHAVFVAGFTLIYCVCTCPVIYSAERVSDVGACSTVLFVITEQWSGARKYRDAFETISEKMMDSAKKFQQESAVVSTIASHQYHYDPSRKYTNKDSDSVVHTTSSSRVDTHDGDSVAGTSRFIPSGATSMQTSEENSLPSHQFTPPPLLSSSSLMHGISSYGNTIAFSNEPLGLNVDSDISSIERLLSSEGLDWFTGAVL</sequence>
<feature type="domain" description="Xylanolytic transcriptional activator regulatory" evidence="10">
    <location>
        <begin position="644"/>
        <end position="717"/>
    </location>
</feature>
<dbReference type="Pfam" id="PF04082">
    <property type="entry name" value="Fungal_trans"/>
    <property type="match status" value="1"/>
</dbReference>
<keyword evidence="6" id="KW-0238">DNA-binding</keyword>
<dbReference type="CDD" id="cd12148">
    <property type="entry name" value="fungal_TF_MHR"/>
    <property type="match status" value="1"/>
</dbReference>
<dbReference type="GO" id="GO:0005634">
    <property type="term" value="C:nucleus"/>
    <property type="evidence" value="ECO:0007669"/>
    <property type="project" value="UniProtKB-SubCell"/>
</dbReference>
<accession>A0A0U1M8G0</accession>
<evidence type="ECO:0000259" key="10">
    <source>
        <dbReference type="SMART" id="SM00906"/>
    </source>
</evidence>
<evidence type="ECO:0000256" key="1">
    <source>
        <dbReference type="ARBA" id="ARBA00004123"/>
    </source>
</evidence>
<dbReference type="AlphaFoldDB" id="A0A0U1M8G0"/>
<protein>
    <submittedName>
        <fullName evidence="11">Dihydropyrimidinase</fullName>
    </submittedName>
</protein>
<organism evidence="11 12">
    <name type="scientific">Talaromyces islandicus</name>
    <name type="common">Penicillium islandicum</name>
    <dbReference type="NCBI Taxonomy" id="28573"/>
    <lineage>
        <taxon>Eukaryota</taxon>
        <taxon>Fungi</taxon>
        <taxon>Dikarya</taxon>
        <taxon>Ascomycota</taxon>
        <taxon>Pezizomycotina</taxon>
        <taxon>Eurotiomycetes</taxon>
        <taxon>Eurotiomycetidae</taxon>
        <taxon>Eurotiales</taxon>
        <taxon>Trichocomaceae</taxon>
        <taxon>Talaromyces</taxon>
        <taxon>Talaromyces sect. Islandici</taxon>
    </lineage>
</organism>